<gene>
    <name evidence="1" type="ORF">SDC9_191492</name>
</gene>
<proteinExistence type="predicted"/>
<accession>A0A645HY14</accession>
<comment type="caution">
    <text evidence="1">The sequence shown here is derived from an EMBL/GenBank/DDBJ whole genome shotgun (WGS) entry which is preliminary data.</text>
</comment>
<protein>
    <submittedName>
        <fullName evidence="1">Uncharacterized protein</fullName>
    </submittedName>
</protein>
<dbReference type="EMBL" id="VSSQ01102673">
    <property type="protein sequence ID" value="MPN43931.1"/>
    <property type="molecule type" value="Genomic_DNA"/>
</dbReference>
<reference evidence="1" key="1">
    <citation type="submission" date="2019-08" db="EMBL/GenBank/DDBJ databases">
        <authorList>
            <person name="Kucharzyk K."/>
            <person name="Murdoch R.W."/>
            <person name="Higgins S."/>
            <person name="Loffler F."/>
        </authorList>
    </citation>
    <scope>NUCLEOTIDE SEQUENCE</scope>
</reference>
<dbReference type="SUPFAM" id="SSF49344">
    <property type="entry name" value="CBD9-like"/>
    <property type="match status" value="1"/>
</dbReference>
<dbReference type="Gene3D" id="2.60.40.1190">
    <property type="match status" value="1"/>
</dbReference>
<name>A0A645HY14_9ZZZZ</name>
<organism evidence="1">
    <name type="scientific">bioreactor metagenome</name>
    <dbReference type="NCBI Taxonomy" id="1076179"/>
    <lineage>
        <taxon>unclassified sequences</taxon>
        <taxon>metagenomes</taxon>
        <taxon>ecological metagenomes</taxon>
    </lineage>
</organism>
<dbReference type="AlphaFoldDB" id="A0A645HY14"/>
<sequence length="118" mass="13291">MPEPRLRTYLELVLAPGQPPYAKWVHAGRDGVFDLCDFSPAEFHHAVKRFPGGYRVEAAIAFRELPGYLRGNAPRAGETIFFMPVRTDRNGDSFRATAPVPFLYDGHNIHGYMKGTLQ</sequence>
<evidence type="ECO:0000313" key="1">
    <source>
        <dbReference type="EMBL" id="MPN43931.1"/>
    </source>
</evidence>